<feature type="region of interest" description="Disordered" evidence="1">
    <location>
        <begin position="121"/>
        <end position="237"/>
    </location>
</feature>
<organism evidence="2 3">
    <name type="scientific">Colletotrichum kahawae</name>
    <name type="common">Coffee berry disease fungus</name>
    <dbReference type="NCBI Taxonomy" id="34407"/>
    <lineage>
        <taxon>Eukaryota</taxon>
        <taxon>Fungi</taxon>
        <taxon>Dikarya</taxon>
        <taxon>Ascomycota</taxon>
        <taxon>Pezizomycotina</taxon>
        <taxon>Sordariomycetes</taxon>
        <taxon>Hypocreomycetidae</taxon>
        <taxon>Glomerellales</taxon>
        <taxon>Glomerellaceae</taxon>
        <taxon>Colletotrichum</taxon>
        <taxon>Colletotrichum gloeosporioides species complex</taxon>
    </lineage>
</organism>
<feature type="compositionally biased region" description="Polar residues" evidence="1">
    <location>
        <begin position="198"/>
        <end position="209"/>
    </location>
</feature>
<feature type="compositionally biased region" description="Acidic residues" evidence="1">
    <location>
        <begin position="735"/>
        <end position="748"/>
    </location>
</feature>
<comment type="caution">
    <text evidence="2">The sequence shown here is derived from an EMBL/GenBank/DDBJ whole genome shotgun (WGS) entry which is preliminary data.</text>
</comment>
<dbReference type="EMBL" id="VYYT01000456">
    <property type="protein sequence ID" value="KAK2734753.1"/>
    <property type="molecule type" value="Genomic_DNA"/>
</dbReference>
<evidence type="ECO:0000313" key="3">
    <source>
        <dbReference type="Proteomes" id="UP001281614"/>
    </source>
</evidence>
<reference evidence="2" key="1">
    <citation type="submission" date="2023-02" db="EMBL/GenBank/DDBJ databases">
        <title>Colletotrichum kahawae CIFC_Que2 genome sequencing and assembly.</title>
        <authorList>
            <person name="Baroncelli R."/>
        </authorList>
    </citation>
    <scope>NUCLEOTIDE SEQUENCE</scope>
    <source>
        <strain evidence="2">CIFC_Que2</strain>
    </source>
</reference>
<protein>
    <submittedName>
        <fullName evidence="2">Uncharacterized protein</fullName>
    </submittedName>
</protein>
<accession>A0AAD9Y3M1</accession>
<feature type="compositionally biased region" description="Basic and acidic residues" evidence="1">
    <location>
        <begin position="138"/>
        <end position="147"/>
    </location>
</feature>
<name>A0AAD9Y3M1_COLKA</name>
<evidence type="ECO:0000256" key="1">
    <source>
        <dbReference type="SAM" id="MobiDB-lite"/>
    </source>
</evidence>
<keyword evidence="3" id="KW-1185">Reference proteome</keyword>
<dbReference type="AlphaFoldDB" id="A0AAD9Y3M1"/>
<gene>
    <name evidence="2" type="ORF">CKAH01_07987</name>
</gene>
<dbReference type="Proteomes" id="UP001281614">
    <property type="component" value="Unassembled WGS sequence"/>
</dbReference>
<feature type="region of interest" description="Disordered" evidence="1">
    <location>
        <begin position="414"/>
        <end position="440"/>
    </location>
</feature>
<evidence type="ECO:0000313" key="2">
    <source>
        <dbReference type="EMBL" id="KAK2734753.1"/>
    </source>
</evidence>
<feature type="region of interest" description="Disordered" evidence="1">
    <location>
        <begin position="268"/>
        <end position="303"/>
    </location>
</feature>
<feature type="region of interest" description="Disordered" evidence="1">
    <location>
        <begin position="705"/>
        <end position="756"/>
    </location>
</feature>
<proteinExistence type="predicted"/>
<sequence length="889" mass="97322">MPFQLFSRWTGRKPAATNLQITQSRLNYTSASTTTLAKASSAPPKLTTAHAQDVPLEIHTQGIRETLDCLRGGESSEALLALRRLQVEAEKRARSNRNEADVVLRALNIVRSISSWRPEVTQAESGQDLYLDESSSSDEQKIAKQQEEVTAPPAEGNEMNVSTDRTSRSHRTKDKMKNSKTSGDGSGSPPSLRHISSETEGATSLSLRRNFQEETMLDALPRAPMDGRSGSPGSLSTSMMMLAESPTDTSEADYRENSARSMRHVLDAYRNPDPSSPPASATSSEYSDEEVDISDFPRPPTALAWHENRGEASPTESHVADSAIEEFVTHEEQTSAELGQAGVVEIFGGTAQLVFHTNKPIRLHNVTEPAMECKTKELDNGNHITLGPGTYSFIQGGKTMTITVSGNDQVQVGCTNPPPVSTIDQSIPDDDQEPSSATTDGEIDDLLEHYSESSSSSEGDVVTPVDIPLPEILTQGIDLPPFFPNAPNAQAPLAVIRAGLSLPETATHAEIQDHVACNLTILRYLALHVIPSSDINPVEQLTDLHELVVASQDRKTEYTRLLQAIRSIYWDSGAVIEMLSFVDAFAPPNGLRRRHRILPAFRKIRAADSERQGLLTSTQIHTLSKHGLSLYDLVTIADLPKVVSHGLTDRLIEAAATGALETLRECDMLNEDGALLELLSAVDSRTKTQEGVGRKKRRRSRLRFCENVDSNEEPKKNDGAGEAVRSTWSVSSQSSDDDDEEDQCDTQEDSGLSDSQLEDYETFFKSIQNTAPSSPEKSLDDKTEAPITNRRPMLARSTGGFRAIDSTSVSVDEETKKNPELTRFFEEIGTNPVVVDTETAFLHPFLQDALSHDGTTHKLSLHPFLQETDDISQDLTTYWGVNLGGILNA</sequence>